<dbReference type="EMBL" id="QYUR01000002">
    <property type="protein sequence ID" value="RJG13494.1"/>
    <property type="molecule type" value="Genomic_DNA"/>
</dbReference>
<dbReference type="Gene3D" id="1.10.8.60">
    <property type="match status" value="1"/>
</dbReference>
<dbReference type="Pfam" id="PF25601">
    <property type="entry name" value="AAA_lid_14"/>
    <property type="match status" value="1"/>
</dbReference>
<dbReference type="OrthoDB" id="9804019at2"/>
<proteinExistence type="predicted"/>
<evidence type="ECO:0000313" key="14">
    <source>
        <dbReference type="EMBL" id="RJG13494.1"/>
    </source>
</evidence>
<dbReference type="SMART" id="SM00382">
    <property type="entry name" value="AAA"/>
    <property type="match status" value="1"/>
</dbReference>
<dbReference type="InterPro" id="IPR027417">
    <property type="entry name" value="P-loop_NTPase"/>
</dbReference>
<keyword evidence="4" id="KW-0547">Nucleotide-binding</keyword>
<dbReference type="PROSITE" id="PS50045">
    <property type="entry name" value="SIGMA54_INTERACT_4"/>
    <property type="match status" value="1"/>
</dbReference>
<dbReference type="PROSITE" id="PS00688">
    <property type="entry name" value="SIGMA54_INTERACT_3"/>
    <property type="match status" value="1"/>
</dbReference>
<evidence type="ECO:0000256" key="10">
    <source>
        <dbReference type="ARBA" id="ARBA00029500"/>
    </source>
</evidence>
<keyword evidence="7" id="KW-0805">Transcription regulation</keyword>
<dbReference type="PANTHER" id="PTHR32071">
    <property type="entry name" value="TRANSCRIPTIONAL REGULATORY PROTEIN"/>
    <property type="match status" value="1"/>
</dbReference>
<dbReference type="GO" id="GO:0005524">
    <property type="term" value="F:ATP binding"/>
    <property type="evidence" value="ECO:0007669"/>
    <property type="project" value="UniProtKB-KW"/>
</dbReference>
<dbReference type="GO" id="GO:0003677">
    <property type="term" value="F:DNA binding"/>
    <property type="evidence" value="ECO:0007669"/>
    <property type="project" value="UniProtKB-KW"/>
</dbReference>
<dbReference type="PROSITE" id="PS51671">
    <property type="entry name" value="ACT"/>
    <property type="match status" value="1"/>
</dbReference>
<evidence type="ECO:0000259" key="13">
    <source>
        <dbReference type="PROSITE" id="PS51671"/>
    </source>
</evidence>
<dbReference type="Gene3D" id="1.10.10.60">
    <property type="entry name" value="Homeodomain-like"/>
    <property type="match status" value="1"/>
</dbReference>
<dbReference type="PROSITE" id="PS50112">
    <property type="entry name" value="PAS"/>
    <property type="match status" value="1"/>
</dbReference>
<keyword evidence="15" id="KW-1185">Reference proteome</keyword>
<evidence type="ECO:0000259" key="12">
    <source>
        <dbReference type="PROSITE" id="PS50112"/>
    </source>
</evidence>
<dbReference type="GO" id="GO:0005737">
    <property type="term" value="C:cytoplasm"/>
    <property type="evidence" value="ECO:0007669"/>
    <property type="project" value="UniProtKB-SubCell"/>
</dbReference>
<dbReference type="InterPro" id="IPR003593">
    <property type="entry name" value="AAA+_ATPase"/>
</dbReference>
<dbReference type="InterPro" id="IPR002078">
    <property type="entry name" value="Sigma_54_int"/>
</dbReference>
<dbReference type="InterPro" id="IPR025662">
    <property type="entry name" value="Sigma_54_int_dom_ATP-bd_1"/>
</dbReference>
<keyword evidence="8" id="KW-0238">DNA-binding</keyword>
<dbReference type="Gene3D" id="3.30.450.20">
    <property type="entry name" value="PAS domain"/>
    <property type="match status" value="1"/>
</dbReference>
<dbReference type="AlphaFoldDB" id="A0A418XM18"/>
<dbReference type="GO" id="GO:0006355">
    <property type="term" value="P:regulation of DNA-templated transcription"/>
    <property type="evidence" value="ECO:0007669"/>
    <property type="project" value="InterPro"/>
</dbReference>
<dbReference type="InterPro" id="IPR030828">
    <property type="entry name" value="HTH_TyrR"/>
</dbReference>
<dbReference type="InterPro" id="IPR058031">
    <property type="entry name" value="AAA_lid_NorR"/>
</dbReference>
<keyword evidence="9" id="KW-0804">Transcription</keyword>
<evidence type="ECO:0000256" key="6">
    <source>
        <dbReference type="ARBA" id="ARBA00022840"/>
    </source>
</evidence>
<evidence type="ECO:0000256" key="2">
    <source>
        <dbReference type="ARBA" id="ARBA00022490"/>
    </source>
</evidence>
<dbReference type="SUPFAM" id="SSF46689">
    <property type="entry name" value="Homeodomain-like"/>
    <property type="match status" value="1"/>
</dbReference>
<evidence type="ECO:0000256" key="1">
    <source>
        <dbReference type="ARBA" id="ARBA00004496"/>
    </source>
</evidence>
<keyword evidence="2" id="KW-0963">Cytoplasm</keyword>
<dbReference type="PROSITE" id="PS00675">
    <property type="entry name" value="SIGMA54_INTERACT_1"/>
    <property type="match status" value="1"/>
</dbReference>
<dbReference type="Gene3D" id="3.30.70.260">
    <property type="match status" value="1"/>
</dbReference>
<feature type="domain" description="ACT" evidence="13">
    <location>
        <begin position="2"/>
        <end position="74"/>
    </location>
</feature>
<evidence type="ECO:0000256" key="3">
    <source>
        <dbReference type="ARBA" id="ARBA00022491"/>
    </source>
</evidence>
<dbReference type="Pfam" id="PF18024">
    <property type="entry name" value="HTH_50"/>
    <property type="match status" value="1"/>
</dbReference>
<dbReference type="InterPro" id="IPR025944">
    <property type="entry name" value="Sigma_54_int_dom_CS"/>
</dbReference>
<dbReference type="CDD" id="cd00009">
    <property type="entry name" value="AAA"/>
    <property type="match status" value="1"/>
</dbReference>
<evidence type="ECO:0000313" key="15">
    <source>
        <dbReference type="Proteomes" id="UP000284021"/>
    </source>
</evidence>
<reference evidence="14 15" key="1">
    <citation type="submission" date="2018-09" db="EMBL/GenBank/DDBJ databases">
        <authorList>
            <person name="Zhu H."/>
        </authorList>
    </citation>
    <scope>NUCLEOTIDE SEQUENCE [LARGE SCALE GENOMIC DNA]</scope>
    <source>
        <strain evidence="14 15">K1S02-6</strain>
    </source>
</reference>
<comment type="caution">
    <text evidence="14">The sequence shown here is derived from an EMBL/GenBank/DDBJ whole genome shotgun (WGS) entry which is preliminary data.</text>
</comment>
<evidence type="ECO:0000256" key="8">
    <source>
        <dbReference type="ARBA" id="ARBA00023125"/>
    </source>
</evidence>
<dbReference type="InterPro" id="IPR000014">
    <property type="entry name" value="PAS"/>
</dbReference>
<keyword evidence="5" id="KW-0058">Aromatic hydrocarbons catabolism</keyword>
<name>A0A418XM18_9PSED</name>
<dbReference type="InterPro" id="IPR009057">
    <property type="entry name" value="Homeodomain-like_sf"/>
</dbReference>
<evidence type="ECO:0000256" key="4">
    <source>
        <dbReference type="ARBA" id="ARBA00022741"/>
    </source>
</evidence>
<protein>
    <recommendedName>
        <fullName evidence="10">HTH-type transcriptional regulatory protein TyrR</fullName>
    </recommendedName>
</protein>
<organism evidence="14 15">
    <name type="scientific">Pseudomonas cavernicola</name>
    <dbReference type="NCBI Taxonomy" id="2320866"/>
    <lineage>
        <taxon>Bacteria</taxon>
        <taxon>Pseudomonadati</taxon>
        <taxon>Pseudomonadota</taxon>
        <taxon>Gammaproteobacteria</taxon>
        <taxon>Pseudomonadales</taxon>
        <taxon>Pseudomonadaceae</taxon>
        <taxon>Pseudomonas</taxon>
    </lineage>
</organism>
<evidence type="ECO:0000256" key="7">
    <source>
        <dbReference type="ARBA" id="ARBA00023015"/>
    </source>
</evidence>
<accession>A0A418XM18</accession>
<dbReference type="RefSeq" id="WP_119954048.1">
    <property type="nucleotide sequence ID" value="NZ_QYUR01000002.1"/>
</dbReference>
<dbReference type="FunFam" id="3.40.50.300:FF:000006">
    <property type="entry name" value="DNA-binding transcriptional regulator NtrC"/>
    <property type="match status" value="1"/>
</dbReference>
<keyword evidence="3" id="KW-0678">Repressor</keyword>
<sequence length="511" mass="55462">MRIHVTFIDRVGITQEVLALLGGRNLNLDAVEMIPPNVYIDAPTLSPSVLEELRDALFRLHGVQEVDVVDILPGQRRRLQLDALLAAMADPVLAVDGSGHVLLANPALIALCGREPAGGPLAALFDDPALQRTLIEHGFRLPMREVSLNGRALLLDAMPITDGGAENQQQLAGGLLTLYVPNRIGERLAALHHDHAEGFDSLLGESPPVRTLKARAQRIATLDAPLLIQGETGTGKELVARACHALSPRHNAPFLALNCAALPENLAESELFGYAPGAFTGAQRGGKPGLLELADQGTVSLDEIGEMSPYLQAKLLRFLSDGSFRRVGGDREMKVNVRILSATHRNLEKMVSEGSFREDLFYRLNVLNLEVPPLRERGHDILLLARHFMQQACAQIQRPTCRLTPGTYPALLSNRWPGNVRQLQNVIFRAAAICESPLVDIGDLDIAGTSVARQSDGEVSSLEDAVEGFEKGLLEKLYASYPSSRQLAARLQTSHSAIANRLRKYGIPGKG</sequence>
<feature type="domain" description="Sigma-54 factor interaction" evidence="11">
    <location>
        <begin position="202"/>
        <end position="432"/>
    </location>
</feature>
<dbReference type="InterPro" id="IPR002912">
    <property type="entry name" value="ACT_dom"/>
</dbReference>
<gene>
    <name evidence="14" type="ORF">D3879_09700</name>
</gene>
<dbReference type="NCBIfam" id="TIGR04381">
    <property type="entry name" value="HTH_TypR"/>
    <property type="match status" value="1"/>
</dbReference>
<dbReference type="PANTHER" id="PTHR32071:SF3">
    <property type="entry name" value="HTH-TYPE TRANSCRIPTIONAL REGULATORY PROTEIN TYRR"/>
    <property type="match status" value="1"/>
</dbReference>
<feature type="domain" description="PAS" evidence="12">
    <location>
        <begin position="77"/>
        <end position="116"/>
    </location>
</feature>
<dbReference type="Proteomes" id="UP000284021">
    <property type="component" value="Unassembled WGS sequence"/>
</dbReference>
<dbReference type="Gene3D" id="3.40.50.300">
    <property type="entry name" value="P-loop containing nucleotide triphosphate hydrolases"/>
    <property type="match status" value="1"/>
</dbReference>
<dbReference type="Pfam" id="PF00158">
    <property type="entry name" value="Sigma54_activat"/>
    <property type="match status" value="1"/>
</dbReference>
<evidence type="ECO:0000256" key="5">
    <source>
        <dbReference type="ARBA" id="ARBA00022797"/>
    </source>
</evidence>
<dbReference type="SUPFAM" id="SSF52540">
    <property type="entry name" value="P-loop containing nucleoside triphosphate hydrolases"/>
    <property type="match status" value="1"/>
</dbReference>
<comment type="subcellular location">
    <subcellularLocation>
        <location evidence="1">Cytoplasm</location>
    </subcellularLocation>
</comment>
<keyword evidence="6" id="KW-0067">ATP-binding</keyword>
<evidence type="ECO:0000259" key="11">
    <source>
        <dbReference type="PROSITE" id="PS50045"/>
    </source>
</evidence>
<evidence type="ECO:0000256" key="9">
    <source>
        <dbReference type="ARBA" id="ARBA00023163"/>
    </source>
</evidence>